<dbReference type="PANTHER" id="PTHR30221:SF1">
    <property type="entry name" value="SMALL-CONDUCTANCE MECHANOSENSITIVE CHANNEL"/>
    <property type="match status" value="1"/>
</dbReference>
<keyword evidence="1" id="KW-1133">Transmembrane helix</keyword>
<keyword evidence="1" id="KW-0472">Membrane</keyword>
<evidence type="ECO:0000313" key="3">
    <source>
        <dbReference type="Proteomes" id="UP000593892"/>
    </source>
</evidence>
<feature type="transmembrane region" description="Helical" evidence="1">
    <location>
        <begin position="153"/>
        <end position="174"/>
    </location>
</feature>
<protein>
    <submittedName>
        <fullName evidence="2">Mechanosensitive ion channel</fullName>
    </submittedName>
</protein>
<dbReference type="EMBL" id="CP063849">
    <property type="protein sequence ID" value="QOY90754.1"/>
    <property type="molecule type" value="Genomic_DNA"/>
</dbReference>
<name>A0A7S7NVV6_PALFE</name>
<dbReference type="PANTHER" id="PTHR30221">
    <property type="entry name" value="SMALL-CONDUCTANCE MECHANOSENSITIVE CHANNEL"/>
    <property type="match status" value="1"/>
</dbReference>
<keyword evidence="1" id="KW-0812">Transmembrane</keyword>
<dbReference type="InterPro" id="IPR045275">
    <property type="entry name" value="MscS_archaea/bacteria_type"/>
</dbReference>
<gene>
    <name evidence="2" type="ORF">IRI77_12650</name>
</gene>
<feature type="transmembrane region" description="Helical" evidence="1">
    <location>
        <begin position="20"/>
        <end position="40"/>
    </location>
</feature>
<dbReference type="InterPro" id="IPR008910">
    <property type="entry name" value="MSC_TM_helix"/>
</dbReference>
<feature type="transmembrane region" description="Helical" evidence="1">
    <location>
        <begin position="180"/>
        <end position="202"/>
    </location>
</feature>
<accession>A0A7S7NVV6</accession>
<dbReference type="Gene3D" id="1.10.287.1260">
    <property type="match status" value="1"/>
</dbReference>
<dbReference type="RefSeq" id="WP_194452411.1">
    <property type="nucleotide sequence ID" value="NZ_CP063849.1"/>
</dbReference>
<dbReference type="GO" id="GO:0008381">
    <property type="term" value="F:mechanosensitive monoatomic ion channel activity"/>
    <property type="evidence" value="ECO:0007669"/>
    <property type="project" value="InterPro"/>
</dbReference>
<keyword evidence="3" id="KW-1185">Reference proteome</keyword>
<feature type="transmembrane region" description="Helical" evidence="1">
    <location>
        <begin position="78"/>
        <end position="96"/>
    </location>
</feature>
<dbReference type="AlphaFoldDB" id="A0A7S7NVV6"/>
<feature type="transmembrane region" description="Helical" evidence="1">
    <location>
        <begin position="108"/>
        <end position="132"/>
    </location>
</feature>
<dbReference type="Proteomes" id="UP000593892">
    <property type="component" value="Chromosome"/>
</dbReference>
<organism evidence="2 3">
    <name type="scientific">Paludibaculum fermentans</name>
    <dbReference type="NCBI Taxonomy" id="1473598"/>
    <lineage>
        <taxon>Bacteria</taxon>
        <taxon>Pseudomonadati</taxon>
        <taxon>Acidobacteriota</taxon>
        <taxon>Terriglobia</taxon>
        <taxon>Bryobacterales</taxon>
        <taxon>Bryobacteraceae</taxon>
        <taxon>Paludibaculum</taxon>
    </lineage>
</organism>
<dbReference type="KEGG" id="pfer:IRI77_12650"/>
<reference evidence="2 3" key="1">
    <citation type="submission" date="2020-10" db="EMBL/GenBank/DDBJ databases">
        <title>Complete genome sequence of Paludibaculum fermentans P105T, a facultatively anaerobic acidobacterium capable of dissimilatory Fe(III) reduction.</title>
        <authorList>
            <person name="Dedysh S.N."/>
            <person name="Beletsky A.V."/>
            <person name="Kulichevskaya I.S."/>
            <person name="Mardanov A.V."/>
            <person name="Ravin N.V."/>
        </authorList>
    </citation>
    <scope>NUCLEOTIDE SEQUENCE [LARGE SCALE GENOMIC DNA]</scope>
    <source>
        <strain evidence="2 3">P105</strain>
    </source>
</reference>
<evidence type="ECO:0000313" key="2">
    <source>
        <dbReference type="EMBL" id="QOY90754.1"/>
    </source>
</evidence>
<dbReference type="Pfam" id="PF05552">
    <property type="entry name" value="MS_channel_1st_1"/>
    <property type="match status" value="2"/>
</dbReference>
<evidence type="ECO:0000256" key="1">
    <source>
        <dbReference type="SAM" id="Phobius"/>
    </source>
</evidence>
<proteinExistence type="predicted"/>
<sequence length="267" mass="28069">MKDKLVQAFGGLLDSIIAAAPKVVVGILLAAAALLVAKLIERILRKALVRMRLDDLVAKAGIDQAIHRIGIRQELTILLPRLTYFLILLVLARTAGDALGLDAISGAIGAFFAYLPNIFAALVLLILGSTVGQFVGQMVSQSAESSGIEFAPALGKLVSGAILFVCAMMAIAQLKIDTDIVRIVTGLVLGGASLAFGLSFGLGTRDIIRNITAGFYARKVLTMGKPLEIAGQQGVLRAITATHIVLQSESGETTISNSNILDHVTKQ</sequence>